<dbReference type="Gene3D" id="3.40.47.10">
    <property type="match status" value="1"/>
</dbReference>
<evidence type="ECO:0000256" key="9">
    <source>
        <dbReference type="RuleBase" id="RU003694"/>
    </source>
</evidence>
<keyword evidence="4" id="KW-0276">Fatty acid metabolism</keyword>
<keyword evidence="3 8" id="KW-0808">Transferase</keyword>
<name>A0ABP1QZS5_9HEXA</name>
<dbReference type="InterPro" id="IPR014031">
    <property type="entry name" value="Ketoacyl_synth_C"/>
</dbReference>
<dbReference type="Proteomes" id="UP001642540">
    <property type="component" value="Unassembled WGS sequence"/>
</dbReference>
<protein>
    <recommendedName>
        <fullName evidence="8">3-oxoacyl-[acyl-carrier-protein] synthase</fullName>
    </recommendedName>
</protein>
<dbReference type="InterPro" id="IPR016039">
    <property type="entry name" value="Thiolase-like"/>
</dbReference>
<organism evidence="11 12">
    <name type="scientific">Orchesella dallaii</name>
    <dbReference type="NCBI Taxonomy" id="48710"/>
    <lineage>
        <taxon>Eukaryota</taxon>
        <taxon>Metazoa</taxon>
        <taxon>Ecdysozoa</taxon>
        <taxon>Arthropoda</taxon>
        <taxon>Hexapoda</taxon>
        <taxon>Collembola</taxon>
        <taxon>Entomobryomorpha</taxon>
        <taxon>Entomobryoidea</taxon>
        <taxon>Orchesellidae</taxon>
        <taxon>Orchesellinae</taxon>
        <taxon>Orchesella</taxon>
    </lineage>
</organism>
<dbReference type="PIRSF" id="PIRSF000447">
    <property type="entry name" value="KAS_II"/>
    <property type="match status" value="1"/>
</dbReference>
<dbReference type="EMBL" id="CAXLJM020000051">
    <property type="protein sequence ID" value="CAL8115810.1"/>
    <property type="molecule type" value="Genomic_DNA"/>
</dbReference>
<accession>A0ABP1QZS5</accession>
<keyword evidence="12" id="KW-1185">Reference proteome</keyword>
<gene>
    <name evidence="11" type="ORF">ODALV1_LOCUS17023</name>
</gene>
<dbReference type="PROSITE" id="PS00606">
    <property type="entry name" value="KS3_1"/>
    <property type="match status" value="1"/>
</dbReference>
<evidence type="ECO:0000256" key="8">
    <source>
        <dbReference type="PIRNR" id="PIRNR000447"/>
    </source>
</evidence>
<evidence type="ECO:0000313" key="12">
    <source>
        <dbReference type="Proteomes" id="UP001642540"/>
    </source>
</evidence>
<dbReference type="SUPFAM" id="SSF53901">
    <property type="entry name" value="Thiolase-like"/>
    <property type="match status" value="2"/>
</dbReference>
<evidence type="ECO:0000256" key="2">
    <source>
        <dbReference type="ARBA" id="ARBA00022516"/>
    </source>
</evidence>
<dbReference type="InterPro" id="IPR017568">
    <property type="entry name" value="3-oxoacyl-ACP_synth-2"/>
</dbReference>
<comment type="similarity">
    <text evidence="1 8 9">Belongs to the thiolase-like superfamily. Beta-ketoacyl-ACP synthases family.</text>
</comment>
<keyword evidence="6 8" id="KW-0275">Fatty acid biosynthesis</keyword>
<dbReference type="NCBIfam" id="NF005589">
    <property type="entry name" value="PRK07314.1"/>
    <property type="match status" value="1"/>
</dbReference>
<evidence type="ECO:0000256" key="6">
    <source>
        <dbReference type="ARBA" id="ARBA00023160"/>
    </source>
</evidence>
<feature type="domain" description="Ketosynthase family 3 (KS3)" evidence="10">
    <location>
        <begin position="3"/>
        <end position="433"/>
    </location>
</feature>
<reference evidence="11 12" key="1">
    <citation type="submission" date="2024-08" db="EMBL/GenBank/DDBJ databases">
        <authorList>
            <person name="Cucini C."/>
            <person name="Frati F."/>
        </authorList>
    </citation>
    <scope>NUCLEOTIDE SEQUENCE [LARGE SCALE GENOMIC DNA]</scope>
</reference>
<dbReference type="PANTHER" id="PTHR11712">
    <property type="entry name" value="POLYKETIDE SYNTHASE-RELATED"/>
    <property type="match status" value="1"/>
</dbReference>
<keyword evidence="7" id="KW-0012">Acyltransferase</keyword>
<dbReference type="InterPro" id="IPR018201">
    <property type="entry name" value="Ketoacyl_synth_AS"/>
</dbReference>
<evidence type="ECO:0000259" key="10">
    <source>
        <dbReference type="PROSITE" id="PS52004"/>
    </source>
</evidence>
<sequence>MGTRRVVVTGMGLVTPLGIGSEFVWERISRGESGIRALTDPKYSKLPCRVAGKVPEEGPGSLRLEERFNEAQRRAASKGILFALVAAEEALQQSKLLIGKDDATNISSVDKERVGVAVGMGMLDLQDIQDTGSILDEKGYSRVSPYFIPRVLPNLAAGQISIKYGLQGPNHCASTACATGAHSIGDAFNFIRLNYADVMLCGGTESSINPLSIAAFCRLRALSTKFNDQPTLSSRPFDAHRDGFVMGEGAGILVLEELNSALERGATIFGEILGYGMSGDGHHLTAAREDGRGALRAMEMALKDAQLTPEDISYVNCHATSTPIGDKAEIAALRQLFKSETLNGVPVSSTKGNHGHLLGAAGAVEVIIALTAFNNGQLPPSIDIPEVDKNFENIKMVTASKSLVVQDNPNKRVVALKNSFGFGGTNASLCIGA</sequence>
<proteinExistence type="inferred from homology"/>
<dbReference type="PROSITE" id="PS52004">
    <property type="entry name" value="KS3_2"/>
    <property type="match status" value="1"/>
</dbReference>
<keyword evidence="2 8" id="KW-0444">Lipid biosynthesis</keyword>
<dbReference type="InterPro" id="IPR020841">
    <property type="entry name" value="PKS_Beta-ketoAc_synthase_dom"/>
</dbReference>
<evidence type="ECO:0000256" key="3">
    <source>
        <dbReference type="ARBA" id="ARBA00022679"/>
    </source>
</evidence>
<dbReference type="InterPro" id="IPR014030">
    <property type="entry name" value="Ketoacyl_synth_N"/>
</dbReference>
<keyword evidence="5" id="KW-0443">Lipid metabolism</keyword>
<evidence type="ECO:0000256" key="1">
    <source>
        <dbReference type="ARBA" id="ARBA00008467"/>
    </source>
</evidence>
<dbReference type="InterPro" id="IPR000794">
    <property type="entry name" value="Beta-ketoacyl_synthase"/>
</dbReference>
<dbReference type="SMART" id="SM00825">
    <property type="entry name" value="PKS_KS"/>
    <property type="match status" value="1"/>
</dbReference>
<evidence type="ECO:0000256" key="7">
    <source>
        <dbReference type="ARBA" id="ARBA00023315"/>
    </source>
</evidence>
<dbReference type="Pfam" id="PF02801">
    <property type="entry name" value="Ketoacyl-synt_C"/>
    <property type="match status" value="1"/>
</dbReference>
<evidence type="ECO:0000256" key="4">
    <source>
        <dbReference type="ARBA" id="ARBA00022832"/>
    </source>
</evidence>
<dbReference type="NCBIfam" id="TIGR03150">
    <property type="entry name" value="fabF"/>
    <property type="match status" value="1"/>
</dbReference>
<dbReference type="Pfam" id="PF00109">
    <property type="entry name" value="ketoacyl-synt"/>
    <property type="match status" value="1"/>
</dbReference>
<dbReference type="CDD" id="cd00834">
    <property type="entry name" value="KAS_I_II"/>
    <property type="match status" value="1"/>
</dbReference>
<evidence type="ECO:0000256" key="5">
    <source>
        <dbReference type="ARBA" id="ARBA00023098"/>
    </source>
</evidence>
<dbReference type="PANTHER" id="PTHR11712:SF336">
    <property type="entry name" value="3-OXOACYL-[ACYL-CARRIER-PROTEIN] SYNTHASE, MITOCHONDRIAL"/>
    <property type="match status" value="1"/>
</dbReference>
<comment type="caution">
    <text evidence="11">The sequence shown here is derived from an EMBL/GenBank/DDBJ whole genome shotgun (WGS) entry which is preliminary data.</text>
</comment>
<evidence type="ECO:0000313" key="11">
    <source>
        <dbReference type="EMBL" id="CAL8115810.1"/>
    </source>
</evidence>